<evidence type="ECO:0000256" key="8">
    <source>
        <dbReference type="ARBA" id="ARBA00023002"/>
    </source>
</evidence>
<evidence type="ECO:0000256" key="13">
    <source>
        <dbReference type="RuleBase" id="RU004171"/>
    </source>
</evidence>
<feature type="domain" description="Aspartate/homoserine dehydrogenase NAD-binding" evidence="15">
    <location>
        <begin position="8"/>
        <end position="123"/>
    </location>
</feature>
<dbReference type="Pfam" id="PF00742">
    <property type="entry name" value="Homoserine_dh"/>
    <property type="match status" value="1"/>
</dbReference>
<evidence type="ECO:0000256" key="4">
    <source>
        <dbReference type="ARBA" id="ARBA00013213"/>
    </source>
</evidence>
<evidence type="ECO:0000256" key="10">
    <source>
        <dbReference type="ARBA" id="ARBA00023167"/>
    </source>
</evidence>
<evidence type="ECO:0000256" key="5">
    <source>
        <dbReference type="ARBA" id="ARBA00013376"/>
    </source>
</evidence>
<proteinExistence type="inferred from homology"/>
<evidence type="ECO:0000256" key="2">
    <source>
        <dbReference type="ARBA" id="ARBA00005062"/>
    </source>
</evidence>
<keyword evidence="8 12" id="KW-0560">Oxidoreductase</keyword>
<dbReference type="RefSeq" id="WP_066155729.1">
    <property type="nucleotide sequence ID" value="NZ_CP020814.1"/>
</dbReference>
<dbReference type="SUPFAM" id="SSF55347">
    <property type="entry name" value="Glyceraldehyde-3-phosphate dehydrogenase-like, C-terminal domain"/>
    <property type="match status" value="1"/>
</dbReference>
<evidence type="ECO:0000256" key="1">
    <source>
        <dbReference type="ARBA" id="ARBA00005056"/>
    </source>
</evidence>
<keyword evidence="6 12" id="KW-0028">Amino-acid biosynthesis</keyword>
<dbReference type="GO" id="GO:0004412">
    <property type="term" value="F:homoserine dehydrogenase activity"/>
    <property type="evidence" value="ECO:0007669"/>
    <property type="project" value="UniProtKB-EC"/>
</dbReference>
<keyword evidence="9" id="KW-0915">Sodium</keyword>
<reference evidence="16 17" key="1">
    <citation type="submission" date="2017-04" db="EMBL/GenBank/DDBJ databases">
        <title>Bacillus krulwichiae AM31D Genome sequencing and assembly.</title>
        <authorList>
            <person name="Krulwich T.A."/>
            <person name="Anastor L."/>
            <person name="Ehrlich R."/>
            <person name="Ehrlich G.D."/>
            <person name="Janto B."/>
        </authorList>
    </citation>
    <scope>NUCLEOTIDE SEQUENCE [LARGE SCALE GENOMIC DNA]</scope>
    <source>
        <strain evidence="16 17">AM31D</strain>
    </source>
</reference>
<dbReference type="FunFam" id="3.30.360.10:FF:000005">
    <property type="entry name" value="Homoserine dehydrogenase"/>
    <property type="match status" value="1"/>
</dbReference>
<dbReference type="AlphaFoldDB" id="A0A1X9M731"/>
<evidence type="ECO:0000256" key="12">
    <source>
        <dbReference type="RuleBase" id="RU000579"/>
    </source>
</evidence>
<evidence type="ECO:0000313" key="16">
    <source>
        <dbReference type="EMBL" id="ARK29228.1"/>
    </source>
</evidence>
<dbReference type="SUPFAM" id="SSF51735">
    <property type="entry name" value="NAD(P)-binding Rossmann-fold domains"/>
    <property type="match status" value="1"/>
</dbReference>
<dbReference type="Gene3D" id="3.30.360.10">
    <property type="entry name" value="Dihydrodipicolinate Reductase, domain 2"/>
    <property type="match status" value="1"/>
</dbReference>
<dbReference type="NCBIfam" id="NF004976">
    <property type="entry name" value="PRK06349.1"/>
    <property type="match status" value="1"/>
</dbReference>
<protein>
    <recommendedName>
        <fullName evidence="5 12">Homoserine dehydrogenase</fullName>
        <ecNumber evidence="4 12">1.1.1.3</ecNumber>
    </recommendedName>
</protein>
<keyword evidence="12" id="KW-0521">NADP</keyword>
<evidence type="ECO:0000256" key="3">
    <source>
        <dbReference type="ARBA" id="ARBA00006753"/>
    </source>
</evidence>
<dbReference type="PANTHER" id="PTHR43331:SF1">
    <property type="entry name" value="HOMOSERINE DEHYDROGENASE"/>
    <property type="match status" value="1"/>
</dbReference>
<dbReference type="Pfam" id="PF03447">
    <property type="entry name" value="NAD_binding_3"/>
    <property type="match status" value="1"/>
</dbReference>
<dbReference type="InterPro" id="IPR036291">
    <property type="entry name" value="NAD(P)-bd_dom_sf"/>
</dbReference>
<gene>
    <name evidence="16" type="primary">hom_1</name>
    <name evidence="16" type="ORF">BkAM31D_04790</name>
</gene>
<keyword evidence="17" id="KW-1185">Reference proteome</keyword>
<comment type="pathway">
    <text evidence="2 12">Amino-acid biosynthesis; L-methionine biosynthesis via de novo pathway; L-homoserine from L-aspartate: step 3/3.</text>
</comment>
<accession>A0A1X9M731</accession>
<evidence type="ECO:0000259" key="15">
    <source>
        <dbReference type="Pfam" id="PF03447"/>
    </source>
</evidence>
<dbReference type="PROSITE" id="PS01042">
    <property type="entry name" value="HOMOSER_DHGENASE"/>
    <property type="match status" value="1"/>
</dbReference>
<dbReference type="KEGG" id="bkw:BkAM31D_04790"/>
<dbReference type="GO" id="GO:0050661">
    <property type="term" value="F:NADP binding"/>
    <property type="evidence" value="ECO:0007669"/>
    <property type="project" value="InterPro"/>
</dbReference>
<dbReference type="UniPathway" id="UPA00051">
    <property type="reaction ID" value="UER00465"/>
</dbReference>
<evidence type="ECO:0000256" key="9">
    <source>
        <dbReference type="ARBA" id="ARBA00023053"/>
    </source>
</evidence>
<dbReference type="GO" id="GO:0009088">
    <property type="term" value="P:threonine biosynthetic process"/>
    <property type="evidence" value="ECO:0007669"/>
    <property type="project" value="UniProtKB-UniPathway"/>
</dbReference>
<dbReference type="STRING" id="199441.BkAM31D_04790"/>
<evidence type="ECO:0000256" key="6">
    <source>
        <dbReference type="ARBA" id="ARBA00022605"/>
    </source>
</evidence>
<name>A0A1X9M731_9BACI</name>
<comment type="pathway">
    <text evidence="1 12">Amino-acid biosynthesis; L-threonine biosynthesis; L-threonine from L-aspartate: step 3/5.</text>
</comment>
<feature type="domain" description="Homoserine dehydrogenase catalytic" evidence="14">
    <location>
        <begin position="134"/>
        <end position="312"/>
    </location>
</feature>
<dbReference type="UniPathway" id="UPA00050">
    <property type="reaction ID" value="UER00063"/>
</dbReference>
<organism evidence="16 17">
    <name type="scientific">Halalkalibacter krulwichiae</name>
    <dbReference type="NCBI Taxonomy" id="199441"/>
    <lineage>
        <taxon>Bacteria</taxon>
        <taxon>Bacillati</taxon>
        <taxon>Bacillota</taxon>
        <taxon>Bacilli</taxon>
        <taxon>Bacillales</taxon>
        <taxon>Bacillaceae</taxon>
        <taxon>Halalkalibacter</taxon>
    </lineage>
</organism>
<dbReference type="Proteomes" id="UP000193006">
    <property type="component" value="Chromosome"/>
</dbReference>
<sequence length="413" mass="46107">MINIGLIGYGTVGSGVYERLIETKEQIETLLGSQIRIASVLVKDKQKKRIVETDAMVTSDWHEFCQAAEFDIIFEAIGGVEPAFTYTSELLKKGVPVITANKKLVAEKGNVLEEMAKEQSTYYGYEAAVAGGIPIINALKGTLMTTSITRVAGILNGTTNYILTEMIDNHRAFSDVLLDAQERGYAESDPSDDIDGFDAWYKIRILSRLCFGEWPNVLDIPRVGITELEDWHVEIGERFGFKIKLMAEAVQEDKKIIGRVTPAFLTQTEALANVQGVLNAVVLQGDAIDQLLFVGPGAGKKATANSMVEDFLYHERSKDTTRRSILNNEKLSASSIVHELMFIRHDQREQALKWVKLMNVHVLDTCDHYEGEGWIICNSNSPSPFKHYPIYGDISSRKRLEAVHFSEARDALI</sequence>
<dbReference type="GO" id="GO:0009086">
    <property type="term" value="P:methionine biosynthetic process"/>
    <property type="evidence" value="ECO:0007669"/>
    <property type="project" value="UniProtKB-KW"/>
</dbReference>
<dbReference type="InterPro" id="IPR005106">
    <property type="entry name" value="Asp/hSer_DH_NAD-bd"/>
</dbReference>
<dbReference type="InterPro" id="IPR019811">
    <property type="entry name" value="HDH_CS"/>
</dbReference>
<evidence type="ECO:0000313" key="17">
    <source>
        <dbReference type="Proteomes" id="UP000193006"/>
    </source>
</evidence>
<dbReference type="EC" id="1.1.1.3" evidence="4 12"/>
<evidence type="ECO:0000256" key="7">
    <source>
        <dbReference type="ARBA" id="ARBA00022697"/>
    </source>
</evidence>
<dbReference type="InterPro" id="IPR001342">
    <property type="entry name" value="HDH_cat"/>
</dbReference>
<dbReference type="PANTHER" id="PTHR43331">
    <property type="entry name" value="HOMOSERINE DEHYDROGENASE"/>
    <property type="match status" value="1"/>
</dbReference>
<comment type="catalytic activity">
    <reaction evidence="11">
        <text>L-homoserine + NADP(+) = L-aspartate 4-semialdehyde + NADPH + H(+)</text>
        <dbReference type="Rhea" id="RHEA:15761"/>
        <dbReference type="ChEBI" id="CHEBI:15378"/>
        <dbReference type="ChEBI" id="CHEBI:57476"/>
        <dbReference type="ChEBI" id="CHEBI:57783"/>
        <dbReference type="ChEBI" id="CHEBI:58349"/>
        <dbReference type="ChEBI" id="CHEBI:537519"/>
        <dbReference type="EC" id="1.1.1.3"/>
    </reaction>
    <physiologicalReaction direction="right-to-left" evidence="11">
        <dbReference type="Rhea" id="RHEA:15763"/>
    </physiologicalReaction>
</comment>
<dbReference type="Gene3D" id="3.40.50.720">
    <property type="entry name" value="NAD(P)-binding Rossmann-like Domain"/>
    <property type="match status" value="1"/>
</dbReference>
<keyword evidence="10 12" id="KW-0486">Methionine biosynthesis</keyword>
<comment type="similarity">
    <text evidence="3 13">Belongs to the homoserine dehydrogenase family.</text>
</comment>
<keyword evidence="7 12" id="KW-0791">Threonine biosynthesis</keyword>
<dbReference type="EMBL" id="CP020814">
    <property type="protein sequence ID" value="ARK29228.1"/>
    <property type="molecule type" value="Genomic_DNA"/>
</dbReference>
<evidence type="ECO:0000259" key="14">
    <source>
        <dbReference type="Pfam" id="PF00742"/>
    </source>
</evidence>
<evidence type="ECO:0000256" key="11">
    <source>
        <dbReference type="ARBA" id="ARBA00048841"/>
    </source>
</evidence>